<dbReference type="AlphaFoldDB" id="A0A6J4KVL1"/>
<evidence type="ECO:0000313" key="2">
    <source>
        <dbReference type="EMBL" id="CAA9316255.1"/>
    </source>
</evidence>
<feature type="compositionally biased region" description="Basic residues" evidence="1">
    <location>
        <begin position="80"/>
        <end position="106"/>
    </location>
</feature>
<feature type="region of interest" description="Disordered" evidence="1">
    <location>
        <begin position="1"/>
        <end position="44"/>
    </location>
</feature>
<dbReference type="EMBL" id="CADCUG010000010">
    <property type="protein sequence ID" value="CAA9316255.1"/>
    <property type="molecule type" value="Genomic_DNA"/>
</dbReference>
<feature type="region of interest" description="Disordered" evidence="1">
    <location>
        <begin position="59"/>
        <end position="106"/>
    </location>
</feature>
<organism evidence="2">
    <name type="scientific">uncultured Nocardioidaceae bacterium</name>
    <dbReference type="NCBI Taxonomy" id="253824"/>
    <lineage>
        <taxon>Bacteria</taxon>
        <taxon>Bacillati</taxon>
        <taxon>Actinomycetota</taxon>
        <taxon>Actinomycetes</taxon>
        <taxon>Propionibacteriales</taxon>
        <taxon>Nocardioidaceae</taxon>
        <taxon>environmental samples</taxon>
    </lineage>
</organism>
<sequence length="106" mass="11710">VSHPMPALRTSQRLGVPSPGRAPDSTGPRDGHTGAVARLPLRTGQRRRLAGRVLVSHLRLPPVHQRRTAHGDEPEPAGGRRARVRTGRSRVGLGRRGRPRRRQHLM</sequence>
<evidence type="ECO:0000256" key="1">
    <source>
        <dbReference type="SAM" id="MobiDB-lite"/>
    </source>
</evidence>
<reference evidence="2" key="1">
    <citation type="submission" date="2020-02" db="EMBL/GenBank/DDBJ databases">
        <authorList>
            <person name="Meier V. D."/>
        </authorList>
    </citation>
    <scope>NUCLEOTIDE SEQUENCE</scope>
    <source>
        <strain evidence="2">AVDCRST_MAG29</strain>
    </source>
</reference>
<name>A0A6J4KVL1_9ACTN</name>
<feature type="non-terminal residue" evidence="2">
    <location>
        <position position="1"/>
    </location>
</feature>
<protein>
    <submittedName>
        <fullName evidence="2">Uncharacterized protein</fullName>
    </submittedName>
</protein>
<feature type="non-terminal residue" evidence="2">
    <location>
        <position position="106"/>
    </location>
</feature>
<accession>A0A6J4KVL1</accession>
<proteinExistence type="predicted"/>
<gene>
    <name evidence="2" type="ORF">AVDCRST_MAG29-143</name>
</gene>